<gene>
    <name evidence="1" type="ORF">OXX778_LOCUS12233</name>
</gene>
<name>A0A814AS80_9BILA</name>
<organism evidence="1 2">
    <name type="scientific">Brachionus calyciflorus</name>
    <dbReference type="NCBI Taxonomy" id="104777"/>
    <lineage>
        <taxon>Eukaryota</taxon>
        <taxon>Metazoa</taxon>
        <taxon>Spiralia</taxon>
        <taxon>Gnathifera</taxon>
        <taxon>Rotifera</taxon>
        <taxon>Eurotatoria</taxon>
        <taxon>Monogononta</taxon>
        <taxon>Pseudotrocha</taxon>
        <taxon>Ploima</taxon>
        <taxon>Brachionidae</taxon>
        <taxon>Brachionus</taxon>
    </lineage>
</organism>
<accession>A0A814AS80</accession>
<keyword evidence="2" id="KW-1185">Reference proteome</keyword>
<dbReference type="AlphaFoldDB" id="A0A814AS80"/>
<protein>
    <submittedName>
        <fullName evidence="1">Uncharacterized protein</fullName>
    </submittedName>
</protein>
<dbReference type="EMBL" id="CAJNOC010002185">
    <property type="protein sequence ID" value="CAF0917647.1"/>
    <property type="molecule type" value="Genomic_DNA"/>
</dbReference>
<evidence type="ECO:0000313" key="1">
    <source>
        <dbReference type="EMBL" id="CAF0917647.1"/>
    </source>
</evidence>
<reference evidence="1" key="1">
    <citation type="submission" date="2021-02" db="EMBL/GenBank/DDBJ databases">
        <authorList>
            <person name="Nowell W R."/>
        </authorList>
    </citation>
    <scope>NUCLEOTIDE SEQUENCE</scope>
    <source>
        <strain evidence="1">Ploen Becks lab</strain>
    </source>
</reference>
<comment type="caution">
    <text evidence="1">The sequence shown here is derived from an EMBL/GenBank/DDBJ whole genome shotgun (WGS) entry which is preliminary data.</text>
</comment>
<proteinExistence type="predicted"/>
<sequence length="158" mass="18510">MIKECKKPIWKREVPLIDLTGEEPREIIERPKQEPIKKTSVITKTNVTGVNRTRQIGDYFVSFSGSGSHIQIIRRNQEIQTLPFFEDLSNPFDINKVPEEPKKLMDWKLRKIDYKKKKVDRKEFLNLIRDQSDQNVSPKNGEITKLIPNTNAPLLLIR</sequence>
<dbReference type="Proteomes" id="UP000663879">
    <property type="component" value="Unassembled WGS sequence"/>
</dbReference>
<evidence type="ECO:0000313" key="2">
    <source>
        <dbReference type="Proteomes" id="UP000663879"/>
    </source>
</evidence>